<protein>
    <submittedName>
        <fullName evidence="2">Uncharacterized protein</fullName>
    </submittedName>
</protein>
<feature type="chain" id="PRO_5046664323" evidence="1">
    <location>
        <begin position="28"/>
        <end position="78"/>
    </location>
</feature>
<keyword evidence="3" id="KW-1185">Reference proteome</keyword>
<evidence type="ECO:0000256" key="1">
    <source>
        <dbReference type="SAM" id="SignalP"/>
    </source>
</evidence>
<name>A0ABT4QFM4_9BACL</name>
<gene>
    <name evidence="2" type="ORF">O9H85_25280</name>
</gene>
<dbReference type="EMBL" id="JAQAGZ010000018">
    <property type="protein sequence ID" value="MCZ8515663.1"/>
    <property type="molecule type" value="Genomic_DNA"/>
</dbReference>
<feature type="signal peptide" evidence="1">
    <location>
        <begin position="1"/>
        <end position="27"/>
    </location>
</feature>
<dbReference type="RefSeq" id="WP_269884186.1">
    <property type="nucleotide sequence ID" value="NZ_JAQAGZ010000018.1"/>
</dbReference>
<reference evidence="2 3" key="1">
    <citation type="submission" date="2022-12" db="EMBL/GenBank/DDBJ databases">
        <title>Draft genome sequence of Paenibacillus sp. dW9.</title>
        <authorList>
            <person name="Choi E.-W."/>
            <person name="Kim D.-U."/>
        </authorList>
    </citation>
    <scope>NUCLEOTIDE SEQUENCE [LARGE SCALE GENOMIC DNA]</scope>
    <source>
        <strain evidence="3">dW9</strain>
    </source>
</reference>
<organism evidence="2 3">
    <name type="scientific">Paenibacillus gyeongsangnamensis</name>
    <dbReference type="NCBI Taxonomy" id="3388067"/>
    <lineage>
        <taxon>Bacteria</taxon>
        <taxon>Bacillati</taxon>
        <taxon>Bacillota</taxon>
        <taxon>Bacilli</taxon>
        <taxon>Bacillales</taxon>
        <taxon>Paenibacillaceae</taxon>
        <taxon>Paenibacillus</taxon>
    </lineage>
</organism>
<accession>A0ABT4QFM4</accession>
<evidence type="ECO:0000313" key="3">
    <source>
        <dbReference type="Proteomes" id="UP001527882"/>
    </source>
</evidence>
<dbReference type="Proteomes" id="UP001527882">
    <property type="component" value="Unassembled WGS sequence"/>
</dbReference>
<sequence>MRRMVKYFLAVTTLTVTVIGSSNSAFAAVNSNADFMGNFATTITHEDLPNSPGFYVSGDAQRLQPLGGTVSSLAQLPH</sequence>
<comment type="caution">
    <text evidence="2">The sequence shown here is derived from an EMBL/GenBank/DDBJ whole genome shotgun (WGS) entry which is preliminary data.</text>
</comment>
<keyword evidence="1" id="KW-0732">Signal</keyword>
<proteinExistence type="predicted"/>
<evidence type="ECO:0000313" key="2">
    <source>
        <dbReference type="EMBL" id="MCZ8515663.1"/>
    </source>
</evidence>